<organism evidence="1 2">
    <name type="scientific">Plenodomus tracheiphilus IPT5</name>
    <dbReference type="NCBI Taxonomy" id="1408161"/>
    <lineage>
        <taxon>Eukaryota</taxon>
        <taxon>Fungi</taxon>
        <taxon>Dikarya</taxon>
        <taxon>Ascomycota</taxon>
        <taxon>Pezizomycotina</taxon>
        <taxon>Dothideomycetes</taxon>
        <taxon>Pleosporomycetidae</taxon>
        <taxon>Pleosporales</taxon>
        <taxon>Pleosporineae</taxon>
        <taxon>Leptosphaeriaceae</taxon>
        <taxon>Plenodomus</taxon>
    </lineage>
</organism>
<reference evidence="1" key="1">
    <citation type="submission" date="2020-01" db="EMBL/GenBank/DDBJ databases">
        <authorList>
            <consortium name="DOE Joint Genome Institute"/>
            <person name="Haridas S."/>
            <person name="Albert R."/>
            <person name="Binder M."/>
            <person name="Bloem J."/>
            <person name="Labutti K."/>
            <person name="Salamov A."/>
            <person name="Andreopoulos B."/>
            <person name="Baker S.E."/>
            <person name="Barry K."/>
            <person name="Bills G."/>
            <person name="Bluhm B.H."/>
            <person name="Cannon C."/>
            <person name="Castanera R."/>
            <person name="Culley D.E."/>
            <person name="Daum C."/>
            <person name="Ezra D."/>
            <person name="Gonzalez J.B."/>
            <person name="Henrissat B."/>
            <person name="Kuo A."/>
            <person name="Liang C."/>
            <person name="Lipzen A."/>
            <person name="Lutzoni F."/>
            <person name="Magnuson J."/>
            <person name="Mondo S."/>
            <person name="Nolan M."/>
            <person name="Ohm R."/>
            <person name="Pangilinan J."/>
            <person name="Park H.-J."/>
            <person name="Ramirez L."/>
            <person name="Alfaro M."/>
            <person name="Sun H."/>
            <person name="Tritt A."/>
            <person name="Yoshinaga Y."/>
            <person name="Zwiers L.-H."/>
            <person name="Turgeon B.G."/>
            <person name="Goodwin S.B."/>
            <person name="Spatafora J.W."/>
            <person name="Crous P.W."/>
            <person name="Grigoriev I.V."/>
        </authorList>
    </citation>
    <scope>NUCLEOTIDE SEQUENCE</scope>
    <source>
        <strain evidence="1">IPT5</strain>
    </source>
</reference>
<name>A0A6A7B789_9PLEO</name>
<dbReference type="AlphaFoldDB" id="A0A6A7B789"/>
<gene>
    <name evidence="1" type="ORF">T440DRAFT_517744</name>
</gene>
<dbReference type="Proteomes" id="UP000799423">
    <property type="component" value="Unassembled WGS sequence"/>
</dbReference>
<dbReference type="EMBL" id="MU006303">
    <property type="protein sequence ID" value="KAF2851290.1"/>
    <property type="molecule type" value="Genomic_DNA"/>
</dbReference>
<accession>A0A6A7B789</accession>
<proteinExistence type="predicted"/>
<protein>
    <submittedName>
        <fullName evidence="1">Uncharacterized protein</fullName>
    </submittedName>
</protein>
<evidence type="ECO:0000313" key="1">
    <source>
        <dbReference type="EMBL" id="KAF2851290.1"/>
    </source>
</evidence>
<keyword evidence="2" id="KW-1185">Reference proteome</keyword>
<evidence type="ECO:0000313" key="2">
    <source>
        <dbReference type="Proteomes" id="UP000799423"/>
    </source>
</evidence>
<sequence length="198" mass="22544">MCFSMLALEQSGIKKNLKSITLLTADVEDILDDDSCMMKVFLYTNGGIGISQEHQPLDYPRQTVLEFGQEVQFNDGFIEFLSNLQSFTISTIGDPVSKDLVWDCINSITVDITYLHTPTLKNVTMIREEKELLYQFSGPGRFQRLVFDQVTVVYQAGMEEADFFDREWNFISLLKEWADEVVTLENGETVHKAGNSSD</sequence>